<comment type="similarity">
    <text evidence="1 7 8">Belongs to the universal ribosomal protein uS4 family.</text>
</comment>
<evidence type="ECO:0000313" key="13">
    <source>
        <dbReference type="Proteomes" id="UP000176349"/>
    </source>
</evidence>
<dbReference type="PROSITE" id="PS50889">
    <property type="entry name" value="S4"/>
    <property type="match status" value="1"/>
</dbReference>
<dbReference type="InterPro" id="IPR018079">
    <property type="entry name" value="Ribosomal_uS4_CS"/>
</dbReference>
<evidence type="ECO:0000256" key="8">
    <source>
        <dbReference type="RuleBase" id="RU003699"/>
    </source>
</evidence>
<dbReference type="GO" id="GO:0042274">
    <property type="term" value="P:ribosomal small subunit biogenesis"/>
    <property type="evidence" value="ECO:0007669"/>
    <property type="project" value="TreeGrafter"/>
</dbReference>
<dbReference type="PANTHER" id="PTHR11831">
    <property type="entry name" value="30S 40S RIBOSOMAL PROTEIN"/>
    <property type="match status" value="1"/>
</dbReference>
<dbReference type="PANTHER" id="PTHR11831:SF4">
    <property type="entry name" value="SMALL RIBOSOMAL SUBUNIT PROTEIN US4M"/>
    <property type="match status" value="1"/>
</dbReference>
<dbReference type="Gene3D" id="1.10.1050.10">
    <property type="entry name" value="Ribosomal Protein S4 Delta 41, Chain A, domain 1"/>
    <property type="match status" value="1"/>
</dbReference>
<keyword evidence="4 7" id="KW-0689">Ribosomal protein</keyword>
<evidence type="ECO:0000256" key="9">
    <source>
        <dbReference type="SAM" id="MobiDB-lite"/>
    </source>
</evidence>
<reference evidence="12 13" key="1">
    <citation type="journal article" date="2016" name="Nat. Commun.">
        <title>Thousands of microbial genomes shed light on interconnected biogeochemical processes in an aquifer system.</title>
        <authorList>
            <person name="Anantharaman K."/>
            <person name="Brown C.T."/>
            <person name="Hug L.A."/>
            <person name="Sharon I."/>
            <person name="Castelle C.J."/>
            <person name="Probst A.J."/>
            <person name="Thomas B.C."/>
            <person name="Singh A."/>
            <person name="Wilkins M.J."/>
            <person name="Karaoz U."/>
            <person name="Brodie E.L."/>
            <person name="Williams K.H."/>
            <person name="Hubbard S.S."/>
            <person name="Banfield J.F."/>
        </authorList>
    </citation>
    <scope>NUCLEOTIDE SEQUENCE [LARGE SCALE GENOMIC DNA]</scope>
</reference>
<dbReference type="SMART" id="SM00363">
    <property type="entry name" value="S4"/>
    <property type="match status" value="1"/>
</dbReference>
<dbReference type="FunFam" id="3.10.290.10:FF:000001">
    <property type="entry name" value="30S ribosomal protein S4"/>
    <property type="match status" value="1"/>
</dbReference>
<dbReference type="CDD" id="cd00165">
    <property type="entry name" value="S4"/>
    <property type="match status" value="1"/>
</dbReference>
<evidence type="ECO:0000256" key="6">
    <source>
        <dbReference type="ARBA" id="ARBA00035254"/>
    </source>
</evidence>
<dbReference type="InterPro" id="IPR002942">
    <property type="entry name" value="S4_RNA-bd"/>
</dbReference>
<dbReference type="Proteomes" id="UP000176349">
    <property type="component" value="Unassembled WGS sequence"/>
</dbReference>
<protein>
    <recommendedName>
        <fullName evidence="6 7">Small ribosomal subunit protein uS4</fullName>
    </recommendedName>
</protein>
<dbReference type="InterPro" id="IPR022801">
    <property type="entry name" value="Ribosomal_uS4"/>
</dbReference>
<evidence type="ECO:0000256" key="7">
    <source>
        <dbReference type="HAMAP-Rule" id="MF_01306"/>
    </source>
</evidence>
<organism evidence="12 13">
    <name type="scientific">Candidatus Liptonbacteria bacterium GWC1_60_9</name>
    <dbReference type="NCBI Taxonomy" id="1798645"/>
    <lineage>
        <taxon>Bacteria</taxon>
        <taxon>Candidatus Liptoniibacteriota</taxon>
    </lineage>
</organism>
<comment type="function">
    <text evidence="7">One of the primary rRNA binding proteins, it binds directly to 16S rRNA where it nucleates assembly of the body of the 30S subunit.</text>
</comment>
<dbReference type="HAMAP" id="MF_01306_B">
    <property type="entry name" value="Ribosomal_uS4_B"/>
    <property type="match status" value="1"/>
</dbReference>
<dbReference type="GO" id="GO:0006412">
    <property type="term" value="P:translation"/>
    <property type="evidence" value="ECO:0007669"/>
    <property type="project" value="UniProtKB-UniRule"/>
</dbReference>
<evidence type="ECO:0000259" key="10">
    <source>
        <dbReference type="SMART" id="SM00363"/>
    </source>
</evidence>
<evidence type="ECO:0000256" key="3">
    <source>
        <dbReference type="ARBA" id="ARBA00022884"/>
    </source>
</evidence>
<evidence type="ECO:0000256" key="2">
    <source>
        <dbReference type="ARBA" id="ARBA00022730"/>
    </source>
</evidence>
<keyword evidence="5 7" id="KW-0687">Ribonucleoprotein</keyword>
<gene>
    <name evidence="7" type="primary">rpsD</name>
    <name evidence="12" type="ORF">A2128_00725</name>
</gene>
<evidence type="ECO:0000259" key="11">
    <source>
        <dbReference type="SMART" id="SM01390"/>
    </source>
</evidence>
<dbReference type="Pfam" id="PF01479">
    <property type="entry name" value="S4"/>
    <property type="match status" value="1"/>
</dbReference>
<comment type="caution">
    <text evidence="12">The sequence shown here is derived from an EMBL/GenBank/DDBJ whole genome shotgun (WGS) entry which is preliminary data.</text>
</comment>
<dbReference type="InterPro" id="IPR001912">
    <property type="entry name" value="Ribosomal_uS4_N"/>
</dbReference>
<dbReference type="SMART" id="SM01390">
    <property type="entry name" value="Ribosomal_S4"/>
    <property type="match status" value="1"/>
</dbReference>
<dbReference type="Pfam" id="PF00163">
    <property type="entry name" value="Ribosomal_S4"/>
    <property type="match status" value="1"/>
</dbReference>
<dbReference type="EMBL" id="MHKV01000025">
    <property type="protein sequence ID" value="OGY97056.1"/>
    <property type="molecule type" value="Genomic_DNA"/>
</dbReference>
<evidence type="ECO:0000313" key="12">
    <source>
        <dbReference type="EMBL" id="OGY97056.1"/>
    </source>
</evidence>
<name>A0A1G2C757_9BACT</name>
<dbReference type="GO" id="GO:0003735">
    <property type="term" value="F:structural constituent of ribosome"/>
    <property type="evidence" value="ECO:0007669"/>
    <property type="project" value="InterPro"/>
</dbReference>
<feature type="domain" description="RNA-binding S4" evidence="10">
    <location>
        <begin position="98"/>
        <end position="162"/>
    </location>
</feature>
<sequence length="206" mass="23678">MERRPRERRERALGERLFLKGARSLSPKAAVVRRPYPPGTQGKNRRRRQPSEYGQQLRTKQKFRVSYGLTEKQLKRLVKDAIRQTGVTGPKLIELLERRLDNVLYRLGFGPSRFAARQLVVQGHIMVNKRKVTSPSYRVKERDVISIRPESKNKKTFSELAAELKKAQLPPWLAVDQGTLEGKVVALPTNVESPFDVNAVVEFYSK</sequence>
<comment type="subunit">
    <text evidence="7">Part of the 30S ribosomal subunit. Contacts protein S5. The interaction surface between S4 and S5 is involved in control of translational fidelity.</text>
</comment>
<dbReference type="SUPFAM" id="SSF55174">
    <property type="entry name" value="Alpha-L RNA-binding motif"/>
    <property type="match status" value="1"/>
</dbReference>
<dbReference type="GO" id="GO:0015935">
    <property type="term" value="C:small ribosomal subunit"/>
    <property type="evidence" value="ECO:0007669"/>
    <property type="project" value="InterPro"/>
</dbReference>
<accession>A0A1G2C757</accession>
<dbReference type="NCBIfam" id="TIGR01017">
    <property type="entry name" value="rpsD_bact"/>
    <property type="match status" value="1"/>
</dbReference>
<dbReference type="GO" id="GO:0019843">
    <property type="term" value="F:rRNA binding"/>
    <property type="evidence" value="ECO:0007669"/>
    <property type="project" value="UniProtKB-UniRule"/>
</dbReference>
<dbReference type="InterPro" id="IPR036986">
    <property type="entry name" value="S4_RNA-bd_sf"/>
</dbReference>
<evidence type="ECO:0000256" key="1">
    <source>
        <dbReference type="ARBA" id="ARBA00007465"/>
    </source>
</evidence>
<proteinExistence type="inferred from homology"/>
<dbReference type="AlphaFoldDB" id="A0A1G2C757"/>
<dbReference type="InterPro" id="IPR005709">
    <property type="entry name" value="Ribosomal_uS4_bac-type"/>
</dbReference>
<evidence type="ECO:0000256" key="5">
    <source>
        <dbReference type="ARBA" id="ARBA00023274"/>
    </source>
</evidence>
<dbReference type="PROSITE" id="PS00632">
    <property type="entry name" value="RIBOSOMAL_S4"/>
    <property type="match status" value="1"/>
</dbReference>
<keyword evidence="3 7" id="KW-0694">RNA-binding</keyword>
<dbReference type="Gene3D" id="3.10.290.10">
    <property type="entry name" value="RNA-binding S4 domain"/>
    <property type="match status" value="1"/>
</dbReference>
<dbReference type="NCBIfam" id="NF003717">
    <property type="entry name" value="PRK05327.1"/>
    <property type="match status" value="1"/>
</dbReference>
<feature type="region of interest" description="Disordered" evidence="9">
    <location>
        <begin position="28"/>
        <end position="57"/>
    </location>
</feature>
<feature type="domain" description="Small ribosomal subunit protein uS4 N-terminal" evidence="11">
    <location>
        <begin position="1"/>
        <end position="97"/>
    </location>
</feature>
<keyword evidence="2 7" id="KW-0699">rRNA-binding</keyword>
<evidence type="ECO:0000256" key="4">
    <source>
        <dbReference type="ARBA" id="ARBA00022980"/>
    </source>
</evidence>
<comment type="function">
    <text evidence="7">With S5 and S12 plays an important role in translational accuracy.</text>
</comment>